<accession>A0ABR3MPU5</accession>
<evidence type="ECO:0000313" key="2">
    <source>
        <dbReference type="EMBL" id="KAL1266661.1"/>
    </source>
</evidence>
<proteinExistence type="predicted"/>
<dbReference type="Proteomes" id="UP001558613">
    <property type="component" value="Unassembled WGS sequence"/>
</dbReference>
<keyword evidence="3" id="KW-1185">Reference proteome</keyword>
<evidence type="ECO:0000256" key="1">
    <source>
        <dbReference type="SAM" id="MobiDB-lite"/>
    </source>
</evidence>
<evidence type="ECO:0000313" key="3">
    <source>
        <dbReference type="Proteomes" id="UP001558613"/>
    </source>
</evidence>
<sequence length="101" mass="11839">MRFIQYLLRKNEYPHTPFQYYDYPYPSSVGKRGCDLLSEASVSQPRFLSTRPIGRTSPLHFMALETGKIDILPRGEMIDRPPRPCPFLPQNKTLQRRRNLA</sequence>
<name>A0ABR3MPU5_9TELE</name>
<protein>
    <submittedName>
        <fullName evidence="2">Uncharacterized protein</fullName>
    </submittedName>
</protein>
<feature type="region of interest" description="Disordered" evidence="1">
    <location>
        <begin position="80"/>
        <end position="101"/>
    </location>
</feature>
<reference evidence="2 3" key="1">
    <citation type="submission" date="2023-09" db="EMBL/GenBank/DDBJ databases">
        <authorList>
            <person name="Wang M."/>
        </authorList>
    </citation>
    <scope>NUCLEOTIDE SEQUENCE [LARGE SCALE GENOMIC DNA]</scope>
    <source>
        <strain evidence="2">GT-2023</strain>
        <tissue evidence="2">Liver</tissue>
    </source>
</reference>
<gene>
    <name evidence="2" type="ORF">QQF64_002336</name>
</gene>
<comment type="caution">
    <text evidence="2">The sequence shown here is derived from an EMBL/GenBank/DDBJ whole genome shotgun (WGS) entry which is preliminary data.</text>
</comment>
<organism evidence="2 3">
    <name type="scientific">Cirrhinus molitorella</name>
    <name type="common">mud carp</name>
    <dbReference type="NCBI Taxonomy" id="172907"/>
    <lineage>
        <taxon>Eukaryota</taxon>
        <taxon>Metazoa</taxon>
        <taxon>Chordata</taxon>
        <taxon>Craniata</taxon>
        <taxon>Vertebrata</taxon>
        <taxon>Euteleostomi</taxon>
        <taxon>Actinopterygii</taxon>
        <taxon>Neopterygii</taxon>
        <taxon>Teleostei</taxon>
        <taxon>Ostariophysi</taxon>
        <taxon>Cypriniformes</taxon>
        <taxon>Cyprinidae</taxon>
        <taxon>Labeoninae</taxon>
        <taxon>Labeonini</taxon>
        <taxon>Cirrhinus</taxon>
    </lineage>
</organism>
<dbReference type="EMBL" id="JAYMGO010000010">
    <property type="protein sequence ID" value="KAL1266661.1"/>
    <property type="molecule type" value="Genomic_DNA"/>
</dbReference>